<evidence type="ECO:0000256" key="11">
    <source>
        <dbReference type="ARBA" id="ARBA00034617"/>
    </source>
</evidence>
<evidence type="ECO:0000313" key="19">
    <source>
        <dbReference type="Proteomes" id="UP000252733"/>
    </source>
</evidence>
<dbReference type="PANTHER" id="PTHR11070">
    <property type="entry name" value="UVRD / RECB / PCRA DNA HELICASE FAMILY MEMBER"/>
    <property type="match status" value="1"/>
</dbReference>
<dbReference type="PROSITE" id="PS51198">
    <property type="entry name" value="UVRD_HELICASE_ATP_BIND"/>
    <property type="match status" value="1"/>
</dbReference>
<evidence type="ECO:0000256" key="12">
    <source>
        <dbReference type="ARBA" id="ARBA00034808"/>
    </source>
</evidence>
<evidence type="ECO:0000256" key="15">
    <source>
        <dbReference type="SAM" id="MobiDB-lite"/>
    </source>
</evidence>
<dbReference type="Pfam" id="PF01930">
    <property type="entry name" value="Cas_Cas4"/>
    <property type="match status" value="1"/>
</dbReference>
<reference evidence="18 19" key="1">
    <citation type="submission" date="2018-07" db="EMBL/GenBank/DDBJ databases">
        <title>Freshwater and sediment microbial communities from various areas in North America, analyzing microbe dynamics in response to fracking.</title>
        <authorList>
            <person name="Lamendella R."/>
        </authorList>
    </citation>
    <scope>NUCLEOTIDE SEQUENCE [LARGE SCALE GENOMIC DNA]</scope>
    <source>
        <strain evidence="18 19">160A</strain>
    </source>
</reference>
<evidence type="ECO:0000313" key="18">
    <source>
        <dbReference type="EMBL" id="RCW38604.1"/>
    </source>
</evidence>
<dbReference type="Gene3D" id="3.40.50.300">
    <property type="entry name" value="P-loop containing nucleotide triphosphate hydrolases"/>
    <property type="match status" value="3"/>
</dbReference>
<dbReference type="InterPro" id="IPR022765">
    <property type="entry name" value="Dna2/Cas4_DUF83"/>
</dbReference>
<keyword evidence="10" id="KW-0413">Isomerase</keyword>
<feature type="domain" description="UvrD-like helicase C-terminal" evidence="17">
    <location>
        <begin position="487"/>
        <end position="756"/>
    </location>
</feature>
<sequence length="1095" mass="127276">MSKLTIYRASAGSGKTFTLTREFIKLLFKQPSEYRNILAVTFTNKATAEMRRRILEKLFELGNPAIKKPDYLDELMQETEWKEEKIRERARFILRLLLHDFSRFSVNTIDSFFQQIIRAFARDAGLQLGFRTELDHKSVMTQAIDRVVLEMDMKGHETLKKWLLDFAEKKITEGKSWNINNEISNFSQEIFKEAYQSVAGPLSEKLSDKSFMNQYLSKLQKIISNYEQTLKTIGVKGLEIIKKWDLDISKDFNGGSRSKLLVFKKLSEEVKFDEAQIFALHNTLEAWQKKTNPEHINKAIEGAYNDGLNALLDQYVSLKNQQGKDYFTARAIVKNFYTLGIINDVYQKILEVSREQNVFLLSGTNHLLTRIIRGDEAPFIYERTGTRYHHYMIDEFQDTSSMQYANFRPLISNSLAQENFAMLVGDVKQSIYRWRNSDWTLLAEQVEKEFDIYGTNIETLDTNFRSSANVIAFNNSFFQHISRALQAQLIQKSEGHISDTPGFETKISEAYHDVAQKVAAKNLDNEGHVSFQFLEAANKEDFREQAIEASINRIRELLNSGFSPSDICVLVRKKTEGIAITNALLSGAYHPEKSPLPVISNETLRLNSSPAVLFIINHLKFILSPDDKVLEAFIRLHWERNLREADMINFDASDVFHNAKKTTSWEEHLAFIENKQQLPLYDLADELTRLLPENIRTEQGIYIQALLNNINSFSAQEAANLNLFIDEWEKNIQFESIAGPENQEAIQVMTVHKSKGLEFKAVVLPFCNWELNDERQQNLLWCKPRSAPFNELDLVPVNYEKSLVESHFSNEYLEELMHQYIDNLNLLYVAFTRAELSLSAFCQKKKTPPKELGTVSDLLWFHFEARESDHHELPGNWDTVSQTFELGTMFREVKESKDSDSEKEENSGTKRLFDTCPLPTMETFPFRERIAIHLESDEYFDDEKEESGITYGKIMHHLFEMIETHEDLDDALKTLWFEGKIDEKEQSIIRERMEKWLNHPEVESWFNGSYKILPEVAILHKNIRRPDRVMLSDKETIVVDYKFGKAEATRHQLQVRGYMNKIKEMGHPNVKGYIWYVPHQEVVKVENDIIQGSLF</sequence>
<keyword evidence="2 14" id="KW-0547">Nucleotide-binding</keyword>
<feature type="region of interest" description="Disordered" evidence="15">
    <location>
        <begin position="893"/>
        <end position="912"/>
    </location>
</feature>
<dbReference type="GO" id="GO:0000725">
    <property type="term" value="P:recombinational repair"/>
    <property type="evidence" value="ECO:0007669"/>
    <property type="project" value="TreeGrafter"/>
</dbReference>
<dbReference type="Pfam" id="PF13361">
    <property type="entry name" value="UvrD_C"/>
    <property type="match status" value="2"/>
</dbReference>
<keyword evidence="6 18" id="KW-0269">Exonuclease</keyword>
<comment type="caution">
    <text evidence="18">The sequence shown here is derived from an EMBL/GenBank/DDBJ whole genome shotgun (WGS) entry which is preliminary data.</text>
</comment>
<dbReference type="Proteomes" id="UP000252733">
    <property type="component" value="Unassembled WGS sequence"/>
</dbReference>
<keyword evidence="7 14" id="KW-0067">ATP-binding</keyword>
<dbReference type="GO" id="GO:0043138">
    <property type="term" value="F:3'-5' DNA helicase activity"/>
    <property type="evidence" value="ECO:0007669"/>
    <property type="project" value="UniProtKB-EC"/>
</dbReference>
<keyword evidence="4 14" id="KW-0378">Hydrolase</keyword>
<evidence type="ECO:0000259" key="16">
    <source>
        <dbReference type="PROSITE" id="PS51198"/>
    </source>
</evidence>
<keyword evidence="5 14" id="KW-0347">Helicase</keyword>
<evidence type="ECO:0000256" key="5">
    <source>
        <dbReference type="ARBA" id="ARBA00022806"/>
    </source>
</evidence>
<dbReference type="InterPro" id="IPR000212">
    <property type="entry name" value="DNA_helicase_UvrD/REP"/>
</dbReference>
<comment type="catalytic activity">
    <reaction evidence="11">
        <text>Couples ATP hydrolysis with the unwinding of duplex DNA by translocating in the 3'-5' direction.</text>
        <dbReference type="EC" id="5.6.2.4"/>
    </reaction>
</comment>
<dbReference type="PANTHER" id="PTHR11070:SF67">
    <property type="entry name" value="DNA 3'-5' HELICASE"/>
    <property type="match status" value="1"/>
</dbReference>
<comment type="catalytic activity">
    <reaction evidence="13">
        <text>ATP + H2O = ADP + phosphate + H(+)</text>
        <dbReference type="Rhea" id="RHEA:13065"/>
        <dbReference type="ChEBI" id="CHEBI:15377"/>
        <dbReference type="ChEBI" id="CHEBI:15378"/>
        <dbReference type="ChEBI" id="CHEBI:30616"/>
        <dbReference type="ChEBI" id="CHEBI:43474"/>
        <dbReference type="ChEBI" id="CHEBI:456216"/>
        <dbReference type="EC" id="5.6.2.4"/>
    </reaction>
</comment>
<dbReference type="GO" id="GO:0016887">
    <property type="term" value="F:ATP hydrolysis activity"/>
    <property type="evidence" value="ECO:0007669"/>
    <property type="project" value="RHEA"/>
</dbReference>
<evidence type="ECO:0000256" key="13">
    <source>
        <dbReference type="ARBA" id="ARBA00048988"/>
    </source>
</evidence>
<dbReference type="PROSITE" id="PS51217">
    <property type="entry name" value="UVRD_HELICASE_CTER"/>
    <property type="match status" value="1"/>
</dbReference>
<keyword evidence="8" id="KW-0238">DNA-binding</keyword>
<dbReference type="RefSeq" id="WP_114436396.1">
    <property type="nucleotide sequence ID" value="NZ_QPIZ01000003.1"/>
</dbReference>
<evidence type="ECO:0000256" key="10">
    <source>
        <dbReference type="ARBA" id="ARBA00023235"/>
    </source>
</evidence>
<dbReference type="SUPFAM" id="SSF52540">
    <property type="entry name" value="P-loop containing nucleoside triphosphate hydrolases"/>
    <property type="match status" value="1"/>
</dbReference>
<dbReference type="EC" id="5.6.2.4" evidence="12"/>
<accession>A0A368VG00</accession>
<dbReference type="InterPro" id="IPR014016">
    <property type="entry name" value="UvrD-like_ATP-bd"/>
</dbReference>
<evidence type="ECO:0000256" key="4">
    <source>
        <dbReference type="ARBA" id="ARBA00022801"/>
    </source>
</evidence>
<evidence type="ECO:0000256" key="1">
    <source>
        <dbReference type="ARBA" id="ARBA00022722"/>
    </source>
</evidence>
<evidence type="ECO:0000256" key="9">
    <source>
        <dbReference type="ARBA" id="ARBA00023204"/>
    </source>
</evidence>
<keyword evidence="19" id="KW-1185">Reference proteome</keyword>
<dbReference type="Pfam" id="PF00580">
    <property type="entry name" value="UvrD-helicase"/>
    <property type="match status" value="1"/>
</dbReference>
<name>A0A368VG00_9BACT</name>
<feature type="binding site" evidence="14">
    <location>
        <begin position="9"/>
        <end position="16"/>
    </location>
    <ligand>
        <name>ATP</name>
        <dbReference type="ChEBI" id="CHEBI:30616"/>
    </ligand>
</feature>
<dbReference type="Gene3D" id="3.90.320.10">
    <property type="match status" value="1"/>
</dbReference>
<protein>
    <recommendedName>
        <fullName evidence="12">DNA 3'-5' helicase</fullName>
        <ecNumber evidence="12">5.6.2.4</ecNumber>
    </recommendedName>
</protein>
<evidence type="ECO:0000259" key="17">
    <source>
        <dbReference type="PROSITE" id="PS51217"/>
    </source>
</evidence>
<dbReference type="EMBL" id="QPIZ01000003">
    <property type="protein sequence ID" value="RCW38604.1"/>
    <property type="molecule type" value="Genomic_DNA"/>
</dbReference>
<organism evidence="18 19">
    <name type="scientific">Marinilabilia salmonicolor</name>
    <dbReference type="NCBI Taxonomy" id="989"/>
    <lineage>
        <taxon>Bacteria</taxon>
        <taxon>Pseudomonadati</taxon>
        <taxon>Bacteroidota</taxon>
        <taxon>Bacteroidia</taxon>
        <taxon>Marinilabiliales</taxon>
        <taxon>Marinilabiliaceae</taxon>
        <taxon>Marinilabilia</taxon>
    </lineage>
</organism>
<evidence type="ECO:0000256" key="3">
    <source>
        <dbReference type="ARBA" id="ARBA00022763"/>
    </source>
</evidence>
<dbReference type="GO" id="GO:0005829">
    <property type="term" value="C:cytosol"/>
    <property type="evidence" value="ECO:0007669"/>
    <property type="project" value="TreeGrafter"/>
</dbReference>
<keyword evidence="9" id="KW-0234">DNA repair</keyword>
<evidence type="ECO:0000256" key="14">
    <source>
        <dbReference type="PROSITE-ProRule" id="PRU00560"/>
    </source>
</evidence>
<feature type="domain" description="UvrD-like helicase ATP-binding" evidence="16">
    <location>
        <begin position="1"/>
        <end position="467"/>
    </location>
</feature>
<proteinExistence type="predicted"/>
<evidence type="ECO:0000256" key="2">
    <source>
        <dbReference type="ARBA" id="ARBA00022741"/>
    </source>
</evidence>
<keyword evidence="3" id="KW-0227">DNA damage</keyword>
<dbReference type="Gene3D" id="1.10.3170.10">
    <property type="entry name" value="Recbcd, chain B, domain 2"/>
    <property type="match status" value="1"/>
</dbReference>
<evidence type="ECO:0000256" key="7">
    <source>
        <dbReference type="ARBA" id="ARBA00022840"/>
    </source>
</evidence>
<dbReference type="GO" id="GO:0005524">
    <property type="term" value="F:ATP binding"/>
    <property type="evidence" value="ECO:0007669"/>
    <property type="project" value="UniProtKB-UniRule"/>
</dbReference>
<evidence type="ECO:0000256" key="8">
    <source>
        <dbReference type="ARBA" id="ARBA00023125"/>
    </source>
</evidence>
<dbReference type="InterPro" id="IPR011604">
    <property type="entry name" value="PDDEXK-like_dom_sf"/>
</dbReference>
<keyword evidence="1" id="KW-0540">Nuclease</keyword>
<dbReference type="InterPro" id="IPR027417">
    <property type="entry name" value="P-loop_NTPase"/>
</dbReference>
<dbReference type="InterPro" id="IPR014017">
    <property type="entry name" value="DNA_helicase_UvrD-like_C"/>
</dbReference>
<dbReference type="AlphaFoldDB" id="A0A368VG00"/>
<gene>
    <name evidence="18" type="ORF">DFO77_10369</name>
</gene>
<dbReference type="GO" id="GO:0003677">
    <property type="term" value="F:DNA binding"/>
    <property type="evidence" value="ECO:0007669"/>
    <property type="project" value="UniProtKB-KW"/>
</dbReference>
<dbReference type="GO" id="GO:0004527">
    <property type="term" value="F:exonuclease activity"/>
    <property type="evidence" value="ECO:0007669"/>
    <property type="project" value="UniProtKB-KW"/>
</dbReference>
<evidence type="ECO:0000256" key="6">
    <source>
        <dbReference type="ARBA" id="ARBA00022839"/>
    </source>
</evidence>